<dbReference type="EMBL" id="JAPEUL010000007">
    <property type="protein sequence ID" value="MCW4629724.1"/>
    <property type="molecule type" value="Genomic_DNA"/>
</dbReference>
<sequence>MDKYGNLVSDSITKAGATAALDSNVNSVALEGIAANQGVDSLVGWDANTVLGKVSGGLYIAPNIAVQTQNGSRLKIRGKNIARGLVSVSRLLKQNKYLSPDNTEHSGWIKTIFSNQIQYIAVTLNAIVSDPQDQIVVSINHDIQPNQGTSVTIESVYSETVNNHTVLIYKLTEVSLYTEVVVRPLHNQAEVIGMQASVFDPVSTLKTSHSSSLLMRLRHQS</sequence>
<protein>
    <submittedName>
        <fullName evidence="1">Uncharacterized protein</fullName>
    </submittedName>
</protein>
<keyword evidence="2" id="KW-1185">Reference proteome</keyword>
<evidence type="ECO:0000313" key="2">
    <source>
        <dbReference type="Proteomes" id="UP001431181"/>
    </source>
</evidence>
<dbReference type="RefSeq" id="WP_265218958.1">
    <property type="nucleotide sequence ID" value="NZ_JAPEUL010000007.1"/>
</dbReference>
<accession>A0ABT3KGR3</accession>
<reference evidence="1" key="1">
    <citation type="submission" date="2022-11" db="EMBL/GenBank/DDBJ databases">
        <title>Marinomonas sp. nov., isolated from marine algae.</title>
        <authorList>
            <person name="Choi D.G."/>
            <person name="Kim J.M."/>
            <person name="Lee J.K."/>
            <person name="Baek J.H."/>
            <person name="Jeon C.O."/>
        </authorList>
    </citation>
    <scope>NUCLEOTIDE SEQUENCE</scope>
    <source>
        <strain evidence="1">KJ51-3</strain>
    </source>
</reference>
<name>A0ABT3KGR3_9GAMM</name>
<dbReference type="Proteomes" id="UP001431181">
    <property type="component" value="Unassembled WGS sequence"/>
</dbReference>
<evidence type="ECO:0000313" key="1">
    <source>
        <dbReference type="EMBL" id="MCW4629724.1"/>
    </source>
</evidence>
<organism evidence="1 2">
    <name type="scientific">Marinomonas rhodophyticola</name>
    <dbReference type="NCBI Taxonomy" id="2992803"/>
    <lineage>
        <taxon>Bacteria</taxon>
        <taxon>Pseudomonadati</taxon>
        <taxon>Pseudomonadota</taxon>
        <taxon>Gammaproteobacteria</taxon>
        <taxon>Oceanospirillales</taxon>
        <taxon>Oceanospirillaceae</taxon>
        <taxon>Marinomonas</taxon>
    </lineage>
</organism>
<comment type="caution">
    <text evidence="1">The sequence shown here is derived from an EMBL/GenBank/DDBJ whole genome shotgun (WGS) entry which is preliminary data.</text>
</comment>
<proteinExistence type="predicted"/>
<gene>
    <name evidence="1" type="ORF">ONZ52_12450</name>
</gene>